<comment type="subunit">
    <text evidence="6">Self-assembles to form functional amyloid fibrils called rodlets. Self-assembly into fibrillar rodlets occurs spontaneously at hydrophobic:hydrophilic interfaces and the rodlets further associate laterally to form amphipathic monolayers.</text>
</comment>
<dbReference type="Proteomes" id="UP000799118">
    <property type="component" value="Unassembled WGS sequence"/>
</dbReference>
<dbReference type="GO" id="GO:0005199">
    <property type="term" value="F:structural constituent of cell wall"/>
    <property type="evidence" value="ECO:0007669"/>
    <property type="project" value="InterPro"/>
</dbReference>
<reference evidence="9" key="1">
    <citation type="journal article" date="2019" name="Environ. Microbiol.">
        <title>Fungal ecological strategies reflected in gene transcription - a case study of two litter decomposers.</title>
        <authorList>
            <person name="Barbi F."/>
            <person name="Kohler A."/>
            <person name="Barry K."/>
            <person name="Baskaran P."/>
            <person name="Daum C."/>
            <person name="Fauchery L."/>
            <person name="Ihrmark K."/>
            <person name="Kuo A."/>
            <person name="LaButti K."/>
            <person name="Lipzen A."/>
            <person name="Morin E."/>
            <person name="Grigoriev I.V."/>
            <person name="Henrissat B."/>
            <person name="Lindahl B."/>
            <person name="Martin F."/>
        </authorList>
    </citation>
    <scope>NUCLEOTIDE SEQUENCE</scope>
    <source>
        <strain evidence="9">JB14</strain>
    </source>
</reference>
<gene>
    <name evidence="9" type="ORF">BT96DRAFT_918038</name>
</gene>
<keyword evidence="4 7" id="KW-0964">Secreted</keyword>
<protein>
    <recommendedName>
        <fullName evidence="7">Hydrophobin</fullName>
    </recommendedName>
</protein>
<keyword evidence="3 7" id="KW-0134">Cell wall</keyword>
<keyword evidence="7" id="KW-0732">Signal</keyword>
<evidence type="ECO:0000256" key="1">
    <source>
        <dbReference type="ARBA" id="ARBA00004191"/>
    </source>
</evidence>
<evidence type="ECO:0000313" key="9">
    <source>
        <dbReference type="EMBL" id="KAE9402738.1"/>
    </source>
</evidence>
<evidence type="ECO:0000256" key="5">
    <source>
        <dbReference type="ARBA" id="ARBA00023157"/>
    </source>
</evidence>
<evidence type="ECO:0000256" key="6">
    <source>
        <dbReference type="ARBA" id="ARBA00093546"/>
    </source>
</evidence>
<evidence type="ECO:0000256" key="8">
    <source>
        <dbReference type="SAM" id="MobiDB-lite"/>
    </source>
</evidence>
<proteinExistence type="inferred from homology"/>
<dbReference type="Pfam" id="PF01185">
    <property type="entry name" value="Hydrophobin"/>
    <property type="match status" value="1"/>
</dbReference>
<dbReference type="GO" id="GO:0009277">
    <property type="term" value="C:fungal-type cell wall"/>
    <property type="evidence" value="ECO:0007669"/>
    <property type="project" value="InterPro"/>
</dbReference>
<feature type="signal peptide" evidence="7">
    <location>
        <begin position="1"/>
        <end position="21"/>
    </location>
</feature>
<organism evidence="9 10">
    <name type="scientific">Gymnopus androsaceus JB14</name>
    <dbReference type="NCBI Taxonomy" id="1447944"/>
    <lineage>
        <taxon>Eukaryota</taxon>
        <taxon>Fungi</taxon>
        <taxon>Dikarya</taxon>
        <taxon>Basidiomycota</taxon>
        <taxon>Agaricomycotina</taxon>
        <taxon>Agaricomycetes</taxon>
        <taxon>Agaricomycetidae</taxon>
        <taxon>Agaricales</taxon>
        <taxon>Marasmiineae</taxon>
        <taxon>Omphalotaceae</taxon>
        <taxon>Gymnopus</taxon>
    </lineage>
</organism>
<dbReference type="EMBL" id="ML769432">
    <property type="protein sequence ID" value="KAE9402738.1"/>
    <property type="molecule type" value="Genomic_DNA"/>
</dbReference>
<feature type="region of interest" description="Disordered" evidence="8">
    <location>
        <begin position="29"/>
        <end position="63"/>
    </location>
</feature>
<keyword evidence="5 7" id="KW-1015">Disulfide bond</keyword>
<dbReference type="AlphaFoldDB" id="A0A6A4HZW9"/>
<evidence type="ECO:0000256" key="4">
    <source>
        <dbReference type="ARBA" id="ARBA00022525"/>
    </source>
</evidence>
<accession>A0A6A4HZW9</accession>
<evidence type="ECO:0000256" key="2">
    <source>
        <dbReference type="ARBA" id="ARBA00010446"/>
    </source>
</evidence>
<dbReference type="CDD" id="cd23507">
    <property type="entry name" value="hydrophobin_I"/>
    <property type="match status" value="1"/>
</dbReference>
<evidence type="ECO:0000256" key="7">
    <source>
        <dbReference type="RuleBase" id="RU365009"/>
    </source>
</evidence>
<keyword evidence="10" id="KW-1185">Reference proteome</keyword>
<sequence length="143" mass="14759">MKFTSALFIALSAVATTTVSASPYHETNGERFARGLPPLPPQKRSGTPVYAAKRGSASSSPGSCYSHETALCCASTGNSSHSTLAWLLELLQIDVPAADVLIGQTCAEPSGKSCESSSPHSLCCNDNGHGGVIALGCRTCSFH</sequence>
<comment type="similarity">
    <text evidence="2 7">Belongs to the fungal hydrophobin family.</text>
</comment>
<name>A0A6A4HZW9_9AGAR</name>
<comment type="subcellular location">
    <subcellularLocation>
        <location evidence="1 7">Secreted</location>
        <location evidence="1 7">Cell wall</location>
    </subcellularLocation>
</comment>
<dbReference type="InterPro" id="IPR001338">
    <property type="entry name" value="Class_I_Hydrophobin"/>
</dbReference>
<evidence type="ECO:0000256" key="3">
    <source>
        <dbReference type="ARBA" id="ARBA00022512"/>
    </source>
</evidence>
<feature type="chain" id="PRO_5025712753" description="Hydrophobin" evidence="7">
    <location>
        <begin position="22"/>
        <end position="143"/>
    </location>
</feature>
<dbReference type="OrthoDB" id="4225815at2759"/>
<evidence type="ECO:0000313" key="10">
    <source>
        <dbReference type="Proteomes" id="UP000799118"/>
    </source>
</evidence>